<keyword evidence="2" id="KW-0732">Signal</keyword>
<feature type="chain" id="PRO_5023079594" evidence="2">
    <location>
        <begin position="26"/>
        <end position="91"/>
    </location>
</feature>
<dbReference type="RefSeq" id="WP_146295861.1">
    <property type="nucleotide sequence ID" value="NZ_CP042326.1"/>
</dbReference>
<feature type="compositionally biased region" description="Polar residues" evidence="1">
    <location>
        <begin position="39"/>
        <end position="51"/>
    </location>
</feature>
<evidence type="ECO:0000256" key="1">
    <source>
        <dbReference type="SAM" id="MobiDB-lite"/>
    </source>
</evidence>
<organism evidence="3 4">
    <name type="scientific">Euhalothece natronophila Z-M001</name>
    <dbReference type="NCBI Taxonomy" id="522448"/>
    <lineage>
        <taxon>Bacteria</taxon>
        <taxon>Bacillati</taxon>
        <taxon>Cyanobacteriota</taxon>
        <taxon>Cyanophyceae</taxon>
        <taxon>Oscillatoriophycideae</taxon>
        <taxon>Chroococcales</taxon>
        <taxon>Halothecacae</taxon>
        <taxon>Halothece cluster</taxon>
        <taxon>Euhalothece</taxon>
    </lineage>
</organism>
<dbReference type="KEGG" id="enn:FRE64_09575"/>
<dbReference type="EMBL" id="CP042326">
    <property type="protein sequence ID" value="QDZ40176.1"/>
    <property type="molecule type" value="Genomic_DNA"/>
</dbReference>
<accession>A0A5B8NML0</accession>
<evidence type="ECO:0000313" key="3">
    <source>
        <dbReference type="EMBL" id="QDZ40176.1"/>
    </source>
</evidence>
<dbReference type="Proteomes" id="UP000318453">
    <property type="component" value="Chromosome"/>
</dbReference>
<evidence type="ECO:0000256" key="2">
    <source>
        <dbReference type="SAM" id="SignalP"/>
    </source>
</evidence>
<name>A0A5B8NML0_9CHRO</name>
<proteinExistence type="predicted"/>
<evidence type="ECO:0000313" key="4">
    <source>
        <dbReference type="Proteomes" id="UP000318453"/>
    </source>
</evidence>
<protein>
    <submittedName>
        <fullName evidence="3">Uncharacterized protein</fullName>
    </submittedName>
</protein>
<dbReference type="AlphaFoldDB" id="A0A5B8NML0"/>
<sequence>MKLFNQRLAKTILSLFLLATPLALSATMMDTEVAIASDHSTLSSPNNTNLAYNIPEPESPVTPQVEPPESAPNPIEPPETMPVEPPELPFW</sequence>
<reference evidence="3" key="1">
    <citation type="submission" date="2019-08" db="EMBL/GenBank/DDBJ databases">
        <title>Carotenoids and Carotenoid Binding Proteins in the Halophilic Cyanobacterium Euhalothece sp. ZM00.</title>
        <authorList>
            <person name="Cho S.M."/>
            <person name="Song J.Y."/>
            <person name="Park Y.-I."/>
        </authorList>
    </citation>
    <scope>NUCLEOTIDE SEQUENCE [LARGE SCALE GENOMIC DNA]</scope>
    <source>
        <strain evidence="3">Z-M001</strain>
    </source>
</reference>
<keyword evidence="4" id="KW-1185">Reference proteome</keyword>
<feature type="compositionally biased region" description="Pro residues" evidence="1">
    <location>
        <begin position="57"/>
        <end position="91"/>
    </location>
</feature>
<feature type="region of interest" description="Disordered" evidence="1">
    <location>
        <begin position="39"/>
        <end position="91"/>
    </location>
</feature>
<gene>
    <name evidence="3" type="ORF">FRE64_09575</name>
</gene>
<feature type="signal peptide" evidence="2">
    <location>
        <begin position="1"/>
        <end position="25"/>
    </location>
</feature>